<proteinExistence type="predicted"/>
<dbReference type="EMBL" id="LAZR01041803">
    <property type="protein sequence ID" value="KKL11069.1"/>
    <property type="molecule type" value="Genomic_DNA"/>
</dbReference>
<reference evidence="1" key="1">
    <citation type="journal article" date="2015" name="Nature">
        <title>Complex archaea that bridge the gap between prokaryotes and eukaryotes.</title>
        <authorList>
            <person name="Spang A."/>
            <person name="Saw J.H."/>
            <person name="Jorgensen S.L."/>
            <person name="Zaremba-Niedzwiedzka K."/>
            <person name="Martijn J."/>
            <person name="Lind A.E."/>
            <person name="van Eijk R."/>
            <person name="Schleper C."/>
            <person name="Guy L."/>
            <person name="Ettema T.J."/>
        </authorList>
    </citation>
    <scope>NUCLEOTIDE SEQUENCE</scope>
</reference>
<gene>
    <name evidence="1" type="ORF">LCGC14_2549510</name>
</gene>
<dbReference type="AlphaFoldDB" id="A0A0F9AN56"/>
<organism evidence="1">
    <name type="scientific">marine sediment metagenome</name>
    <dbReference type="NCBI Taxonomy" id="412755"/>
    <lineage>
        <taxon>unclassified sequences</taxon>
        <taxon>metagenomes</taxon>
        <taxon>ecological metagenomes</taxon>
    </lineage>
</organism>
<evidence type="ECO:0000313" key="1">
    <source>
        <dbReference type="EMBL" id="KKL11069.1"/>
    </source>
</evidence>
<accession>A0A0F9AN56</accession>
<comment type="caution">
    <text evidence="1">The sequence shown here is derived from an EMBL/GenBank/DDBJ whole genome shotgun (WGS) entry which is preliminary data.</text>
</comment>
<protein>
    <submittedName>
        <fullName evidence="1">Uncharacterized protein</fullName>
    </submittedName>
</protein>
<name>A0A0F9AN56_9ZZZZ</name>
<sequence length="93" mass="11234">MSSIMDNIYELIYLITRVLNLILNFTLPESAWLNNYYLPMEKELPRLNKKYQGNEVALAIFESFKNELIYPFIKEPLVPNNRQRFYCYYPFPV</sequence>